<proteinExistence type="predicted"/>
<keyword evidence="3" id="KW-1185">Reference proteome</keyword>
<dbReference type="AlphaFoldDB" id="A0A061D9M7"/>
<keyword evidence="1" id="KW-0812">Transmembrane</keyword>
<feature type="transmembrane region" description="Helical" evidence="1">
    <location>
        <begin position="92"/>
        <end position="114"/>
    </location>
</feature>
<protein>
    <submittedName>
        <fullName evidence="2">Uncharacterized protein</fullName>
    </submittedName>
</protein>
<reference evidence="3" key="1">
    <citation type="journal article" date="2014" name="Nucleic Acids Res.">
        <title>The evolutionary dynamics of variant antigen genes in Babesia reveal a history of genomic innovation underlying host-parasite interaction.</title>
        <authorList>
            <person name="Jackson A.P."/>
            <person name="Otto T.D."/>
            <person name="Darby A."/>
            <person name="Ramaprasad A."/>
            <person name="Xia D."/>
            <person name="Echaide I.E."/>
            <person name="Farber M."/>
            <person name="Gahlot S."/>
            <person name="Gamble J."/>
            <person name="Gupta D."/>
            <person name="Gupta Y."/>
            <person name="Jackson L."/>
            <person name="Malandrin L."/>
            <person name="Malas T.B."/>
            <person name="Moussa E."/>
            <person name="Nair M."/>
            <person name="Reid A.J."/>
            <person name="Sanders M."/>
            <person name="Sharma J."/>
            <person name="Tracey A."/>
            <person name="Quail M.A."/>
            <person name="Weir W."/>
            <person name="Wastling J.M."/>
            <person name="Hall N."/>
            <person name="Willadsen P."/>
            <person name="Lingelbach K."/>
            <person name="Shiels B."/>
            <person name="Tait A."/>
            <person name="Berriman M."/>
            <person name="Allred D.R."/>
            <person name="Pain A."/>
        </authorList>
    </citation>
    <scope>NUCLEOTIDE SEQUENCE [LARGE SCALE GENOMIC DNA]</scope>
    <source>
        <strain evidence="3">Bond</strain>
    </source>
</reference>
<feature type="transmembrane region" description="Helical" evidence="1">
    <location>
        <begin position="120"/>
        <end position="141"/>
    </location>
</feature>
<evidence type="ECO:0000256" key="1">
    <source>
        <dbReference type="SAM" id="Phobius"/>
    </source>
</evidence>
<organism evidence="2 3">
    <name type="scientific">Babesia bigemina</name>
    <dbReference type="NCBI Taxonomy" id="5866"/>
    <lineage>
        <taxon>Eukaryota</taxon>
        <taxon>Sar</taxon>
        <taxon>Alveolata</taxon>
        <taxon>Apicomplexa</taxon>
        <taxon>Aconoidasida</taxon>
        <taxon>Piroplasmida</taxon>
        <taxon>Babesiidae</taxon>
        <taxon>Babesia</taxon>
    </lineage>
</organism>
<keyword evidence="1" id="KW-1133">Transmembrane helix</keyword>
<dbReference type="Proteomes" id="UP000033188">
    <property type="component" value="Chromosome 1"/>
</dbReference>
<keyword evidence="1" id="KW-0472">Membrane</keyword>
<gene>
    <name evidence="2" type="ORF">BBBOND_0107354</name>
</gene>
<feature type="transmembrane region" description="Helical" evidence="1">
    <location>
        <begin position="228"/>
        <end position="251"/>
    </location>
</feature>
<dbReference type="GeneID" id="24562971"/>
<dbReference type="EMBL" id="LK391707">
    <property type="protein sequence ID" value="CDR94430.1"/>
    <property type="molecule type" value="Genomic_DNA"/>
</dbReference>
<evidence type="ECO:0000313" key="3">
    <source>
        <dbReference type="Proteomes" id="UP000033188"/>
    </source>
</evidence>
<dbReference type="RefSeq" id="XP_012766616.1">
    <property type="nucleotide sequence ID" value="XM_012911162.1"/>
</dbReference>
<dbReference type="VEuPathDB" id="PiroplasmaDB:BBBOND_0107354"/>
<feature type="transmembrane region" description="Helical" evidence="1">
    <location>
        <begin position="162"/>
        <end position="187"/>
    </location>
</feature>
<dbReference type="KEGG" id="bbig:BBBOND_0107354"/>
<evidence type="ECO:0000313" key="2">
    <source>
        <dbReference type="EMBL" id="CDR94430.1"/>
    </source>
</evidence>
<sequence length="281" mass="31145">MGIAIRWQELRWRSSLRSITNLLKYHTALVLSVILAKLCVTYASKAFYSSVYTESGLLAIYRPCAAALSSYLALLAMFMARQASFRASTKTGVYTEVLGLLNVVITILCIAVIANVVFRVYISGLYLVTVVCVAVLYQLRVRRQRLDVMRSLDKECIAAPHIRTFVTLSIFHVAASYAVAVVIGIVARVCATVWEYAHLAPTPDWNISGVLDTAMTVFPGIRAYTGNFYGVECVCILSAATWTIALTDAFYEYLNRQLSHMVGCASCAHRGAPARRRPQFM</sequence>
<feature type="transmembrane region" description="Helical" evidence="1">
    <location>
        <begin position="60"/>
        <end position="80"/>
    </location>
</feature>
<feature type="transmembrane region" description="Helical" evidence="1">
    <location>
        <begin position="21"/>
        <end position="48"/>
    </location>
</feature>
<accession>A0A061D9M7</accession>
<name>A0A061D9M7_BABBI</name>